<dbReference type="InterPro" id="IPR013443">
    <property type="entry name" value="CRISPR-assoc_prot_Csx16"/>
</dbReference>
<protein>
    <submittedName>
        <fullName evidence="1">Putative CRISPR-associated protein VVA1548 family</fullName>
    </submittedName>
</protein>
<evidence type="ECO:0000313" key="1">
    <source>
        <dbReference type="EMBL" id="EGV32626.1"/>
    </source>
</evidence>
<gene>
    <name evidence="1" type="ORF">ThidrDRAFT_1111</name>
</gene>
<dbReference type="RefSeq" id="WP_007039826.1">
    <property type="nucleotide sequence ID" value="NZ_AFWT01000006.1"/>
</dbReference>
<keyword evidence="2" id="KW-1185">Reference proteome</keyword>
<dbReference type="eggNOG" id="ENOG5032ZF3">
    <property type="taxonomic scope" value="Bacteria"/>
</dbReference>
<dbReference type="NCBIfam" id="TIGR02620">
    <property type="entry name" value="cas_VVA1548"/>
    <property type="match status" value="1"/>
</dbReference>
<comment type="caution">
    <text evidence="1">The sequence shown here is derived from an EMBL/GenBank/DDBJ whole genome shotgun (WGS) entry which is preliminary data.</text>
</comment>
<accession>G2DYJ9</accession>
<dbReference type="Proteomes" id="UP000004200">
    <property type="component" value="Unassembled WGS sequence"/>
</dbReference>
<dbReference type="OrthoDB" id="8548152at2"/>
<evidence type="ECO:0000313" key="2">
    <source>
        <dbReference type="Proteomes" id="UP000004200"/>
    </source>
</evidence>
<organism evidence="1 2">
    <name type="scientific">Thiorhodococcus drewsii AZ1</name>
    <dbReference type="NCBI Taxonomy" id="765913"/>
    <lineage>
        <taxon>Bacteria</taxon>
        <taxon>Pseudomonadati</taxon>
        <taxon>Pseudomonadota</taxon>
        <taxon>Gammaproteobacteria</taxon>
        <taxon>Chromatiales</taxon>
        <taxon>Chromatiaceae</taxon>
        <taxon>Thiorhodococcus</taxon>
    </lineage>
</organism>
<sequence length="97" mass="10620">MSLYFVTRHPGARDWAAEEGLAVDRILDHLDPAIIQPGDILVGSLPVNLAATVCARGGRYLHLSLDLPPELRGLELSAGQMRDCGARVEEYQVRRIG</sequence>
<dbReference type="PATRIC" id="fig|765913.3.peg.1142"/>
<reference evidence="1 2" key="1">
    <citation type="submission" date="2011-06" db="EMBL/GenBank/DDBJ databases">
        <title>The draft genome of Thiorhodococcus drewsii AZ1.</title>
        <authorList>
            <consortium name="US DOE Joint Genome Institute (JGI-PGF)"/>
            <person name="Lucas S."/>
            <person name="Han J."/>
            <person name="Lapidus A."/>
            <person name="Cheng J.-F."/>
            <person name="Goodwin L."/>
            <person name="Pitluck S."/>
            <person name="Peters L."/>
            <person name="Land M.L."/>
            <person name="Hauser L."/>
            <person name="Vogl K."/>
            <person name="Liu Z."/>
            <person name="Imhoff J."/>
            <person name="Thiel V."/>
            <person name="Frigaard N.-U."/>
            <person name="Bryant D.A."/>
            <person name="Woyke T.J."/>
        </authorList>
    </citation>
    <scope>NUCLEOTIDE SEQUENCE [LARGE SCALE GENOMIC DNA]</scope>
    <source>
        <strain evidence="1 2">AZ1</strain>
    </source>
</reference>
<dbReference type="Pfam" id="PF09652">
    <property type="entry name" value="Cas_VVA1548"/>
    <property type="match status" value="1"/>
</dbReference>
<dbReference type="AlphaFoldDB" id="G2DYJ9"/>
<dbReference type="EMBL" id="AFWT01000006">
    <property type="protein sequence ID" value="EGV32626.1"/>
    <property type="molecule type" value="Genomic_DNA"/>
</dbReference>
<proteinExistence type="predicted"/>
<dbReference type="STRING" id="765913.ThidrDRAFT_1111"/>
<name>G2DYJ9_9GAMM</name>